<comment type="subcellular location">
    <subcellularLocation>
        <location evidence="1">Membrane</location>
    </subcellularLocation>
</comment>
<dbReference type="Proteomes" id="UP000675880">
    <property type="component" value="Unassembled WGS sequence"/>
</dbReference>
<proteinExistence type="predicted"/>
<feature type="transmembrane region" description="Helical" evidence="5">
    <location>
        <begin position="144"/>
        <end position="161"/>
    </location>
</feature>
<protein>
    <recommendedName>
        <fullName evidence="6">TMEM205-like domain-containing protein</fullName>
    </recommendedName>
</protein>
<name>A0ABN7LXY8_9BACT</name>
<feature type="domain" description="TMEM205-like" evidence="6">
    <location>
        <begin position="14"/>
        <end position="119"/>
    </location>
</feature>
<dbReference type="RefSeq" id="WP_213043187.1">
    <property type="nucleotide sequence ID" value="NZ_CAJNBJ010000017.1"/>
</dbReference>
<organism evidence="7 8">
    <name type="scientific">Nitrospira defluvii</name>
    <dbReference type="NCBI Taxonomy" id="330214"/>
    <lineage>
        <taxon>Bacteria</taxon>
        <taxon>Pseudomonadati</taxon>
        <taxon>Nitrospirota</taxon>
        <taxon>Nitrospiria</taxon>
        <taxon>Nitrospirales</taxon>
        <taxon>Nitrospiraceae</taxon>
        <taxon>Nitrospira</taxon>
    </lineage>
</organism>
<feature type="transmembrane region" description="Helical" evidence="5">
    <location>
        <begin position="89"/>
        <end position="108"/>
    </location>
</feature>
<dbReference type="InterPro" id="IPR025423">
    <property type="entry name" value="TMEM205-like"/>
</dbReference>
<evidence type="ECO:0000256" key="2">
    <source>
        <dbReference type="ARBA" id="ARBA00022692"/>
    </source>
</evidence>
<feature type="transmembrane region" description="Helical" evidence="5">
    <location>
        <begin position="12"/>
        <end position="35"/>
    </location>
</feature>
<keyword evidence="2 5" id="KW-0812">Transmembrane</keyword>
<accession>A0ABN7LXY8</accession>
<sequence>MRQGLIACITCELLALAVWIGGLLVLVAAVIPAVFNTFGGQDTGGFFLTRAFDGYNRLVLGGAAILIAGIVWRAWLFQKGLAEQEITRTEWLLLGAMLLTAGVITFVLHPQAAALQAQAFASKGDEARKAAFEAFFQLHKPVRVLYIVNVGLGIALLTVRVRSWIPR</sequence>
<evidence type="ECO:0000313" key="8">
    <source>
        <dbReference type="Proteomes" id="UP000675880"/>
    </source>
</evidence>
<reference evidence="7 8" key="1">
    <citation type="submission" date="2021-02" db="EMBL/GenBank/DDBJ databases">
        <authorList>
            <person name="Han P."/>
        </authorList>
    </citation>
    <scope>NUCLEOTIDE SEQUENCE [LARGE SCALE GENOMIC DNA]</scope>
    <source>
        <strain evidence="7">Candidatus Nitrospira sp. ZN2</strain>
    </source>
</reference>
<keyword evidence="8" id="KW-1185">Reference proteome</keyword>
<keyword evidence="4 5" id="KW-0472">Membrane</keyword>
<evidence type="ECO:0000256" key="5">
    <source>
        <dbReference type="SAM" id="Phobius"/>
    </source>
</evidence>
<gene>
    <name evidence="7" type="ORF">NSPZN2_40360</name>
</gene>
<feature type="transmembrane region" description="Helical" evidence="5">
    <location>
        <begin position="55"/>
        <end position="77"/>
    </location>
</feature>
<evidence type="ECO:0000256" key="3">
    <source>
        <dbReference type="ARBA" id="ARBA00022989"/>
    </source>
</evidence>
<keyword evidence="3 5" id="KW-1133">Transmembrane helix</keyword>
<comment type="caution">
    <text evidence="7">The sequence shown here is derived from an EMBL/GenBank/DDBJ whole genome shotgun (WGS) entry which is preliminary data.</text>
</comment>
<evidence type="ECO:0000256" key="4">
    <source>
        <dbReference type="ARBA" id="ARBA00023136"/>
    </source>
</evidence>
<evidence type="ECO:0000256" key="1">
    <source>
        <dbReference type="ARBA" id="ARBA00004370"/>
    </source>
</evidence>
<evidence type="ECO:0000313" key="7">
    <source>
        <dbReference type="EMBL" id="CAE6772569.1"/>
    </source>
</evidence>
<dbReference type="EMBL" id="CAJNBJ010000017">
    <property type="protein sequence ID" value="CAE6772569.1"/>
    <property type="molecule type" value="Genomic_DNA"/>
</dbReference>
<dbReference type="Pfam" id="PF13664">
    <property type="entry name" value="DUF4149"/>
    <property type="match status" value="1"/>
</dbReference>
<evidence type="ECO:0000259" key="6">
    <source>
        <dbReference type="Pfam" id="PF13664"/>
    </source>
</evidence>